<evidence type="ECO:0008006" key="5">
    <source>
        <dbReference type="Google" id="ProtNLM"/>
    </source>
</evidence>
<name>A0ABU7XFT5_9HYPH</name>
<keyword evidence="1" id="KW-0175">Coiled coil</keyword>
<evidence type="ECO:0000313" key="4">
    <source>
        <dbReference type="Proteomes" id="UP001350748"/>
    </source>
</evidence>
<keyword evidence="2" id="KW-0812">Transmembrane</keyword>
<evidence type="ECO:0000256" key="2">
    <source>
        <dbReference type="SAM" id="Phobius"/>
    </source>
</evidence>
<feature type="transmembrane region" description="Helical" evidence="2">
    <location>
        <begin position="15"/>
        <end position="32"/>
    </location>
</feature>
<protein>
    <recommendedName>
        <fullName evidence="5">Prepilin-type cleavage/methylation domain-containing protein</fullName>
    </recommendedName>
</protein>
<dbReference type="Proteomes" id="UP001350748">
    <property type="component" value="Unassembled WGS sequence"/>
</dbReference>
<accession>A0ABU7XFT5</accession>
<evidence type="ECO:0000256" key="1">
    <source>
        <dbReference type="SAM" id="Coils"/>
    </source>
</evidence>
<proteinExistence type="predicted"/>
<keyword evidence="2" id="KW-0472">Membrane</keyword>
<gene>
    <name evidence="3" type="ORF">V3H18_05075</name>
</gene>
<organism evidence="3 4">
    <name type="scientific">Methylocystis borbori</name>
    <dbReference type="NCBI Taxonomy" id="3118750"/>
    <lineage>
        <taxon>Bacteria</taxon>
        <taxon>Pseudomonadati</taxon>
        <taxon>Pseudomonadota</taxon>
        <taxon>Alphaproteobacteria</taxon>
        <taxon>Hyphomicrobiales</taxon>
        <taxon>Methylocystaceae</taxon>
        <taxon>Methylocystis</taxon>
    </lineage>
</organism>
<comment type="caution">
    <text evidence="3">The sequence shown here is derived from an EMBL/GenBank/DDBJ whole genome shotgun (WGS) entry which is preliminary data.</text>
</comment>
<keyword evidence="2" id="KW-1133">Transmembrane helix</keyword>
<feature type="coiled-coil region" evidence="1">
    <location>
        <begin position="39"/>
        <end position="66"/>
    </location>
</feature>
<reference evidence="3 4" key="1">
    <citation type="submission" date="2024-02" db="EMBL/GenBank/DDBJ databases">
        <authorList>
            <person name="Grouzdev D."/>
        </authorList>
    </citation>
    <scope>NUCLEOTIDE SEQUENCE [LARGE SCALE GENOMIC DNA]</scope>
    <source>
        <strain evidence="3 4">9N</strain>
    </source>
</reference>
<dbReference type="Gene3D" id="3.30.300.250">
    <property type="match status" value="1"/>
</dbReference>
<sequence length="150" mass="16381">MSLEKDENILTARDVAVLIVAVAAPFMLARYYKNAEYWADTSEAVYSALEREAEELNATLPEMVSEGVLLDKATAGPGNSFNYAYTIVDDDAARGMTENPSKLDDLRKQLHERVCMGMPDLRANGTIVRYSLKDGKGATIADVSINPGDC</sequence>
<keyword evidence="4" id="KW-1185">Reference proteome</keyword>
<dbReference type="EMBL" id="JAZHYN010000010">
    <property type="protein sequence ID" value="MEF3365902.1"/>
    <property type="molecule type" value="Genomic_DNA"/>
</dbReference>
<evidence type="ECO:0000313" key="3">
    <source>
        <dbReference type="EMBL" id="MEF3365902.1"/>
    </source>
</evidence>
<dbReference type="RefSeq" id="WP_332080849.1">
    <property type="nucleotide sequence ID" value="NZ_JAZHYN010000010.1"/>
</dbReference>